<dbReference type="EMBL" id="JANDBD010000002">
    <property type="protein sequence ID" value="MCP9271563.1"/>
    <property type="molecule type" value="Genomic_DNA"/>
</dbReference>
<reference evidence="3 4" key="1">
    <citation type="submission" date="2022-06" db="EMBL/GenBank/DDBJ databases">
        <title>Mycolicibacterium sp. CAU 1645 isolated from seawater.</title>
        <authorList>
            <person name="Kim W."/>
        </authorList>
    </citation>
    <scope>NUCLEOTIDE SEQUENCE [LARGE SCALE GENOMIC DNA]</scope>
    <source>
        <strain evidence="3 4">CAU 1645</strain>
    </source>
</reference>
<dbReference type="PANTHER" id="PTHR43674">
    <property type="entry name" value="NITRILASE C965.09-RELATED"/>
    <property type="match status" value="1"/>
</dbReference>
<feature type="domain" description="CN hydrolase" evidence="2">
    <location>
        <begin position="7"/>
        <end position="236"/>
    </location>
</feature>
<dbReference type="InterPro" id="IPR050345">
    <property type="entry name" value="Aliph_Amidase/BUP"/>
</dbReference>
<dbReference type="GO" id="GO:0016787">
    <property type="term" value="F:hydrolase activity"/>
    <property type="evidence" value="ECO:0007669"/>
    <property type="project" value="UniProtKB-KW"/>
</dbReference>
<evidence type="ECO:0000313" key="3">
    <source>
        <dbReference type="EMBL" id="MCP9271563.1"/>
    </source>
</evidence>
<dbReference type="PROSITE" id="PS50263">
    <property type="entry name" value="CN_HYDROLASE"/>
    <property type="match status" value="1"/>
</dbReference>
<name>A0ABT1LXD9_9MYCO</name>
<dbReference type="SUPFAM" id="SSF56317">
    <property type="entry name" value="Carbon-nitrogen hydrolase"/>
    <property type="match status" value="1"/>
</dbReference>
<sequence length="244" mass="25577">MRVGRKLVVAAVQPIVIDGDVDGNVASHVEAITRADARLVVFPEMSLTGYRLDSTPVDIAGSGMAPLVRVCARTNSVALVGAPVEVSGGRFIAMVRIDGDGASVAYCKTFLHGTEDRCFEPGLGPRVIEVDGWRIGMGICRDTGTEEHVRGTAELGVDVYACGVVNDQTELAEQQRRGRSIAMACQAPVVMASFAGPTGGGFVRTAGRSAIWSADAEVLVEADDRPGDFVCATLRRSSGAEAVP</sequence>
<protein>
    <submittedName>
        <fullName evidence="3">Carbon-nitrogen hydrolase family protein</fullName>
    </submittedName>
</protein>
<dbReference type="CDD" id="cd07197">
    <property type="entry name" value="nitrilase"/>
    <property type="match status" value="1"/>
</dbReference>
<dbReference type="InterPro" id="IPR003010">
    <property type="entry name" value="C-N_Hydrolase"/>
</dbReference>
<evidence type="ECO:0000256" key="1">
    <source>
        <dbReference type="ARBA" id="ARBA00022801"/>
    </source>
</evidence>
<dbReference type="Proteomes" id="UP001651690">
    <property type="component" value="Unassembled WGS sequence"/>
</dbReference>
<keyword evidence="4" id="KW-1185">Reference proteome</keyword>
<comment type="caution">
    <text evidence="3">The sequence shown here is derived from an EMBL/GenBank/DDBJ whole genome shotgun (WGS) entry which is preliminary data.</text>
</comment>
<dbReference type="PANTHER" id="PTHR43674:SF2">
    <property type="entry name" value="BETA-UREIDOPROPIONASE"/>
    <property type="match status" value="1"/>
</dbReference>
<dbReference type="RefSeq" id="WP_255058622.1">
    <property type="nucleotide sequence ID" value="NZ_JANDBD010000002.1"/>
</dbReference>
<gene>
    <name evidence="3" type="ORF">NM203_05135</name>
</gene>
<organism evidence="3 4">
    <name type="scientific">Mycolicibacterium arenosum</name>
    <dbReference type="NCBI Taxonomy" id="2952157"/>
    <lineage>
        <taxon>Bacteria</taxon>
        <taxon>Bacillati</taxon>
        <taxon>Actinomycetota</taxon>
        <taxon>Actinomycetes</taxon>
        <taxon>Mycobacteriales</taxon>
        <taxon>Mycobacteriaceae</taxon>
        <taxon>Mycolicibacterium</taxon>
    </lineage>
</organism>
<evidence type="ECO:0000313" key="4">
    <source>
        <dbReference type="Proteomes" id="UP001651690"/>
    </source>
</evidence>
<accession>A0ABT1LXD9</accession>
<evidence type="ECO:0000259" key="2">
    <source>
        <dbReference type="PROSITE" id="PS50263"/>
    </source>
</evidence>
<dbReference type="Pfam" id="PF00795">
    <property type="entry name" value="CN_hydrolase"/>
    <property type="match status" value="1"/>
</dbReference>
<dbReference type="Gene3D" id="3.60.110.10">
    <property type="entry name" value="Carbon-nitrogen hydrolase"/>
    <property type="match status" value="1"/>
</dbReference>
<dbReference type="InterPro" id="IPR036526">
    <property type="entry name" value="C-N_Hydrolase_sf"/>
</dbReference>
<keyword evidence="1 3" id="KW-0378">Hydrolase</keyword>
<proteinExistence type="predicted"/>